<dbReference type="GO" id="GO:0042597">
    <property type="term" value="C:periplasmic space"/>
    <property type="evidence" value="ECO:0007669"/>
    <property type="project" value="UniProtKB-SubCell"/>
</dbReference>
<dbReference type="PANTHER" id="PTHR36307:SF1">
    <property type="entry name" value="FLAGELLA BASAL BODY P-RING FORMATION PROTEIN FLGA"/>
    <property type="match status" value="1"/>
</dbReference>
<organism evidence="6 7">
    <name type="scientific">Bremerella alba</name>
    <dbReference type="NCBI Taxonomy" id="980252"/>
    <lineage>
        <taxon>Bacteria</taxon>
        <taxon>Pseudomonadati</taxon>
        <taxon>Planctomycetota</taxon>
        <taxon>Planctomycetia</taxon>
        <taxon>Pirellulales</taxon>
        <taxon>Pirellulaceae</taxon>
        <taxon>Bremerella</taxon>
    </lineage>
</organism>
<feature type="domain" description="SAF" evidence="5">
    <location>
        <begin position="145"/>
        <end position="207"/>
    </location>
</feature>
<evidence type="ECO:0000259" key="5">
    <source>
        <dbReference type="SMART" id="SM00858"/>
    </source>
</evidence>
<dbReference type="EMBL" id="JABRWO010000013">
    <property type="protein sequence ID" value="MBA2117087.1"/>
    <property type="molecule type" value="Genomic_DNA"/>
</dbReference>
<keyword evidence="2 4" id="KW-0732">Signal</keyword>
<dbReference type="Proteomes" id="UP000551616">
    <property type="component" value="Unassembled WGS sequence"/>
</dbReference>
<reference evidence="6 7" key="1">
    <citation type="submission" date="2020-05" db="EMBL/GenBank/DDBJ databases">
        <title>Bremerella alba sp. nov., a novel planctomycete isolated from the surface of the macroalga Fucus spiralis.</title>
        <authorList>
            <person name="Godinho O."/>
            <person name="Botelho R."/>
            <person name="Albuquerque L."/>
            <person name="Wiegand S."/>
            <person name="Da Costa M.S."/>
            <person name="Lobo-Da-Cunha A."/>
            <person name="Jogler C."/>
            <person name="Lage O.M."/>
        </authorList>
    </citation>
    <scope>NUCLEOTIDE SEQUENCE [LARGE SCALE GENOMIC DNA]</scope>
    <source>
        <strain evidence="6 7">FF15</strain>
    </source>
</reference>
<feature type="signal peptide" evidence="4">
    <location>
        <begin position="1"/>
        <end position="25"/>
    </location>
</feature>
<gene>
    <name evidence="6" type="ORF">HOV93_42820</name>
</gene>
<evidence type="ECO:0000256" key="1">
    <source>
        <dbReference type="ARBA" id="ARBA00004418"/>
    </source>
</evidence>
<evidence type="ECO:0000313" key="7">
    <source>
        <dbReference type="Proteomes" id="UP000551616"/>
    </source>
</evidence>
<evidence type="ECO:0000256" key="2">
    <source>
        <dbReference type="ARBA" id="ARBA00022729"/>
    </source>
</evidence>
<dbReference type="Pfam" id="PF13144">
    <property type="entry name" value="ChapFlgA"/>
    <property type="match status" value="1"/>
</dbReference>
<evidence type="ECO:0000256" key="4">
    <source>
        <dbReference type="SAM" id="SignalP"/>
    </source>
</evidence>
<dbReference type="CDD" id="cd11614">
    <property type="entry name" value="SAF_CpaB_FlgA_like"/>
    <property type="match status" value="1"/>
</dbReference>
<protein>
    <recommendedName>
        <fullName evidence="5">SAF domain-containing protein</fullName>
    </recommendedName>
</protein>
<proteinExistence type="predicted"/>
<comment type="caution">
    <text evidence="6">The sequence shown here is derived from an EMBL/GenBank/DDBJ whole genome shotgun (WGS) entry which is preliminary data.</text>
</comment>
<sequence>MTIATLIRSLLSIMVALVISTAAMAQSSQVVLKSSSMIGGPLVRLGDVADIEVQDSNLREELTDMELMPAPGKDHSTYLTINDIRSILAARGISSDKVAVTGSNRVRMEAASIEETIENAAVTAKRTPRRTFGGQVVGDRPLEIMTVAHVVRNVRRGEVIQASDVELRELTVIRRDDSYPSALHNVVGKEATRTISADLPVSAKDIREPIIVHRNDVVTVYAHAGNVVVRREMLALNDAGVRELVEVQPIEPKHYGRARQVERFQAQVTGPGEAIVLGGHVKVPTSKPLMALPQPEIN</sequence>
<comment type="subcellular location">
    <subcellularLocation>
        <location evidence="1">Periplasm</location>
    </subcellularLocation>
</comment>
<dbReference type="GO" id="GO:0044780">
    <property type="term" value="P:bacterial-type flagellum assembly"/>
    <property type="evidence" value="ECO:0007669"/>
    <property type="project" value="InterPro"/>
</dbReference>
<dbReference type="NCBIfam" id="TIGR03170">
    <property type="entry name" value="flgA_cterm"/>
    <property type="match status" value="1"/>
</dbReference>
<dbReference type="InterPro" id="IPR013974">
    <property type="entry name" value="SAF"/>
</dbReference>
<name>A0A7V8V8U3_9BACT</name>
<dbReference type="PANTHER" id="PTHR36307">
    <property type="entry name" value="FLAGELLA BASAL BODY P-RING FORMATION PROTEIN FLGA"/>
    <property type="match status" value="1"/>
</dbReference>
<evidence type="ECO:0000256" key="3">
    <source>
        <dbReference type="ARBA" id="ARBA00022764"/>
    </source>
</evidence>
<evidence type="ECO:0000313" key="6">
    <source>
        <dbReference type="EMBL" id="MBA2117087.1"/>
    </source>
</evidence>
<dbReference type="SMART" id="SM00858">
    <property type="entry name" value="SAF"/>
    <property type="match status" value="1"/>
</dbReference>
<accession>A0A7V8V8U3</accession>
<dbReference type="Gene3D" id="3.90.1210.10">
    <property type="entry name" value="Antifreeze-like/N-acetylneuraminic acid synthase C-terminal domain"/>
    <property type="match status" value="1"/>
</dbReference>
<keyword evidence="7" id="KW-1185">Reference proteome</keyword>
<feature type="chain" id="PRO_5031395857" description="SAF domain-containing protein" evidence="4">
    <location>
        <begin position="26"/>
        <end position="298"/>
    </location>
</feature>
<keyword evidence="3" id="KW-0574">Periplasm</keyword>
<dbReference type="InterPro" id="IPR017585">
    <property type="entry name" value="SAF_FlgA"/>
</dbReference>
<dbReference type="AlphaFoldDB" id="A0A7V8V8U3"/>
<dbReference type="RefSeq" id="WP_207398479.1">
    <property type="nucleotide sequence ID" value="NZ_JABRWO010000013.1"/>
</dbReference>
<dbReference type="InterPro" id="IPR039246">
    <property type="entry name" value="Flagellar_FlgA"/>
</dbReference>